<evidence type="ECO:0000313" key="2">
    <source>
        <dbReference type="EMBL" id="KYF66696.1"/>
    </source>
</evidence>
<dbReference type="OrthoDB" id="5511953at2"/>
<feature type="domain" description="Putative restriction endonuclease" evidence="1">
    <location>
        <begin position="15"/>
        <end position="185"/>
    </location>
</feature>
<dbReference type="PANTHER" id="PTHR34107:SF4">
    <property type="entry name" value="SLL1222 PROTEIN"/>
    <property type="match status" value="1"/>
</dbReference>
<reference evidence="2 3" key="1">
    <citation type="submission" date="2014-02" db="EMBL/GenBank/DDBJ databases">
        <title>The small core and large imbalanced accessory genome model reveals a collaborative survival strategy of Sorangium cellulosum strains in nature.</title>
        <authorList>
            <person name="Han K."/>
            <person name="Peng R."/>
            <person name="Blom J."/>
            <person name="Li Y.-Z."/>
        </authorList>
    </citation>
    <scope>NUCLEOTIDE SEQUENCE [LARGE SCALE GENOMIC DNA]</scope>
    <source>
        <strain evidence="2 3">So0008-312</strain>
    </source>
</reference>
<gene>
    <name evidence="2" type="ORF">BE15_41510</name>
</gene>
<dbReference type="Pfam" id="PF05685">
    <property type="entry name" value="Uma2"/>
    <property type="match status" value="1"/>
</dbReference>
<sequence length="197" mass="22422">MPTAAPKPGPATAADLLAIAEEQRFHEIVDGELVQKAVPSFEHGDAQSAIVAHVKAPFQRRPGGRWPGGWWFGTEVEVELTPDQVYRPDVVGWRRERSPERPSGSPVRLRPDWVCEVLSPENARNDTVKKMRVYQRCQLPHYWIVDPREETLTVYRWTAEGYLVALRAERGERVRAEPFDAIELQVGVLFGDEPEDE</sequence>
<evidence type="ECO:0000313" key="3">
    <source>
        <dbReference type="Proteomes" id="UP000075260"/>
    </source>
</evidence>
<dbReference type="Proteomes" id="UP000075260">
    <property type="component" value="Unassembled WGS sequence"/>
</dbReference>
<comment type="caution">
    <text evidence="2">The sequence shown here is derived from an EMBL/GenBank/DDBJ whole genome shotgun (WGS) entry which is preliminary data.</text>
</comment>
<accession>A0A150QG20</accession>
<name>A0A150QG20_SORCE</name>
<protein>
    <recommendedName>
        <fullName evidence="1">Putative restriction endonuclease domain-containing protein</fullName>
    </recommendedName>
</protein>
<dbReference type="InterPro" id="IPR011335">
    <property type="entry name" value="Restrct_endonuc-II-like"/>
</dbReference>
<dbReference type="SUPFAM" id="SSF52980">
    <property type="entry name" value="Restriction endonuclease-like"/>
    <property type="match status" value="1"/>
</dbReference>
<dbReference type="RefSeq" id="WP_061610344.1">
    <property type="nucleotide sequence ID" value="NZ_JEMA01000719.1"/>
</dbReference>
<organism evidence="2 3">
    <name type="scientific">Sorangium cellulosum</name>
    <name type="common">Polyangium cellulosum</name>
    <dbReference type="NCBI Taxonomy" id="56"/>
    <lineage>
        <taxon>Bacteria</taxon>
        <taxon>Pseudomonadati</taxon>
        <taxon>Myxococcota</taxon>
        <taxon>Polyangia</taxon>
        <taxon>Polyangiales</taxon>
        <taxon>Polyangiaceae</taxon>
        <taxon>Sorangium</taxon>
    </lineage>
</organism>
<dbReference type="AlphaFoldDB" id="A0A150QG20"/>
<dbReference type="Gene3D" id="3.90.1570.10">
    <property type="entry name" value="tt1808, chain A"/>
    <property type="match status" value="1"/>
</dbReference>
<dbReference type="CDD" id="cd06260">
    <property type="entry name" value="DUF820-like"/>
    <property type="match status" value="1"/>
</dbReference>
<dbReference type="EMBL" id="JEMA01000719">
    <property type="protein sequence ID" value="KYF66696.1"/>
    <property type="molecule type" value="Genomic_DNA"/>
</dbReference>
<proteinExistence type="predicted"/>
<dbReference type="InterPro" id="IPR012296">
    <property type="entry name" value="Nuclease_put_TT1808"/>
</dbReference>
<evidence type="ECO:0000259" key="1">
    <source>
        <dbReference type="Pfam" id="PF05685"/>
    </source>
</evidence>
<dbReference type="InterPro" id="IPR008538">
    <property type="entry name" value="Uma2"/>
</dbReference>
<dbReference type="PANTHER" id="PTHR34107">
    <property type="entry name" value="SLL0198 PROTEIN-RELATED"/>
    <property type="match status" value="1"/>
</dbReference>